<dbReference type="AlphaFoldDB" id="A0A3D3R0G8"/>
<dbReference type="InterPro" id="IPR058245">
    <property type="entry name" value="NreC/VraR/RcsB-like_REC"/>
</dbReference>
<dbReference type="GO" id="GO:0006355">
    <property type="term" value="P:regulation of DNA-templated transcription"/>
    <property type="evidence" value="ECO:0007669"/>
    <property type="project" value="InterPro"/>
</dbReference>
<dbReference type="PROSITE" id="PS50043">
    <property type="entry name" value="HTH_LUXR_2"/>
    <property type="match status" value="1"/>
</dbReference>
<proteinExistence type="predicted"/>
<dbReference type="PROSITE" id="PS50110">
    <property type="entry name" value="RESPONSE_REGULATORY"/>
    <property type="match status" value="1"/>
</dbReference>
<accession>A0A3D3R0G8</accession>
<name>A0A3D3R0G8_9PLAN</name>
<gene>
    <name evidence="6" type="ORF">DIT97_03025</name>
</gene>
<dbReference type="GO" id="GO:0003677">
    <property type="term" value="F:DNA binding"/>
    <property type="evidence" value="ECO:0007669"/>
    <property type="project" value="UniProtKB-KW"/>
</dbReference>
<dbReference type="SUPFAM" id="SSF52172">
    <property type="entry name" value="CheY-like"/>
    <property type="match status" value="1"/>
</dbReference>
<dbReference type="PANTHER" id="PTHR43214:SF43">
    <property type="entry name" value="TWO-COMPONENT RESPONSE REGULATOR"/>
    <property type="match status" value="1"/>
</dbReference>
<dbReference type="InterPro" id="IPR016032">
    <property type="entry name" value="Sig_transdc_resp-reg_C-effctor"/>
</dbReference>
<evidence type="ECO:0000256" key="2">
    <source>
        <dbReference type="ARBA" id="ARBA00023125"/>
    </source>
</evidence>
<dbReference type="InterPro" id="IPR039420">
    <property type="entry name" value="WalR-like"/>
</dbReference>
<dbReference type="Gene3D" id="3.40.50.2300">
    <property type="match status" value="1"/>
</dbReference>
<evidence type="ECO:0000313" key="6">
    <source>
        <dbReference type="EMBL" id="HCO22076.1"/>
    </source>
</evidence>
<reference evidence="6 7" key="1">
    <citation type="journal article" date="2018" name="Nat. Biotechnol.">
        <title>A standardized bacterial taxonomy based on genome phylogeny substantially revises the tree of life.</title>
        <authorList>
            <person name="Parks D.H."/>
            <person name="Chuvochina M."/>
            <person name="Waite D.W."/>
            <person name="Rinke C."/>
            <person name="Skarshewski A."/>
            <person name="Chaumeil P.A."/>
            <person name="Hugenholtz P."/>
        </authorList>
    </citation>
    <scope>NUCLEOTIDE SEQUENCE [LARGE SCALE GENOMIC DNA]</scope>
    <source>
        <strain evidence="6">UBA9375</strain>
    </source>
</reference>
<dbReference type="EMBL" id="DQAY01000022">
    <property type="protein sequence ID" value="HCO22076.1"/>
    <property type="molecule type" value="Genomic_DNA"/>
</dbReference>
<dbReference type="CDD" id="cd17535">
    <property type="entry name" value="REC_NarL-like"/>
    <property type="match status" value="1"/>
</dbReference>
<keyword evidence="2 6" id="KW-0238">DNA-binding</keyword>
<dbReference type="SUPFAM" id="SSF46894">
    <property type="entry name" value="C-terminal effector domain of the bipartite response regulators"/>
    <property type="match status" value="1"/>
</dbReference>
<dbReference type="Pfam" id="PF00072">
    <property type="entry name" value="Response_reg"/>
    <property type="match status" value="1"/>
</dbReference>
<dbReference type="CDD" id="cd06170">
    <property type="entry name" value="LuxR_C_like"/>
    <property type="match status" value="1"/>
</dbReference>
<keyword evidence="1 3" id="KW-0597">Phosphoprotein</keyword>
<organism evidence="6 7">
    <name type="scientific">Gimesia maris</name>
    <dbReference type="NCBI Taxonomy" id="122"/>
    <lineage>
        <taxon>Bacteria</taxon>
        <taxon>Pseudomonadati</taxon>
        <taxon>Planctomycetota</taxon>
        <taxon>Planctomycetia</taxon>
        <taxon>Planctomycetales</taxon>
        <taxon>Planctomycetaceae</taxon>
        <taxon>Gimesia</taxon>
    </lineage>
</organism>
<evidence type="ECO:0000256" key="3">
    <source>
        <dbReference type="PROSITE-ProRule" id="PRU00169"/>
    </source>
</evidence>
<dbReference type="InterPro" id="IPR011006">
    <property type="entry name" value="CheY-like_superfamily"/>
</dbReference>
<feature type="domain" description="Response regulatory" evidence="5">
    <location>
        <begin position="9"/>
        <end position="125"/>
    </location>
</feature>
<dbReference type="SMART" id="SM00421">
    <property type="entry name" value="HTH_LUXR"/>
    <property type="match status" value="1"/>
</dbReference>
<dbReference type="InterPro" id="IPR001789">
    <property type="entry name" value="Sig_transdc_resp-reg_receiver"/>
</dbReference>
<evidence type="ECO:0000256" key="1">
    <source>
        <dbReference type="ARBA" id="ARBA00022553"/>
    </source>
</evidence>
<dbReference type="Pfam" id="PF00196">
    <property type="entry name" value="GerE"/>
    <property type="match status" value="1"/>
</dbReference>
<dbReference type="PRINTS" id="PR00038">
    <property type="entry name" value="HTHLUXR"/>
</dbReference>
<dbReference type="PROSITE" id="PS00622">
    <property type="entry name" value="HTH_LUXR_1"/>
    <property type="match status" value="1"/>
</dbReference>
<feature type="domain" description="HTH luxR-type" evidence="4">
    <location>
        <begin position="152"/>
        <end position="217"/>
    </location>
</feature>
<dbReference type="Proteomes" id="UP000263642">
    <property type="component" value="Unassembled WGS sequence"/>
</dbReference>
<evidence type="ECO:0000313" key="7">
    <source>
        <dbReference type="Proteomes" id="UP000263642"/>
    </source>
</evidence>
<dbReference type="PANTHER" id="PTHR43214">
    <property type="entry name" value="TWO-COMPONENT RESPONSE REGULATOR"/>
    <property type="match status" value="1"/>
</dbReference>
<evidence type="ECO:0000259" key="5">
    <source>
        <dbReference type="PROSITE" id="PS50110"/>
    </source>
</evidence>
<dbReference type="InterPro" id="IPR000792">
    <property type="entry name" value="Tscrpt_reg_LuxR_C"/>
</dbReference>
<protein>
    <submittedName>
        <fullName evidence="6">DNA-binding response regulator</fullName>
    </submittedName>
</protein>
<comment type="caution">
    <text evidence="6">The sequence shown here is derived from an EMBL/GenBank/DDBJ whole genome shotgun (WGS) entry which is preliminary data.</text>
</comment>
<feature type="modified residue" description="4-aspartylphosphate" evidence="3">
    <location>
        <position position="60"/>
    </location>
</feature>
<dbReference type="GO" id="GO:0000160">
    <property type="term" value="P:phosphorelay signal transduction system"/>
    <property type="evidence" value="ECO:0007669"/>
    <property type="project" value="InterPro"/>
</dbReference>
<evidence type="ECO:0000259" key="4">
    <source>
        <dbReference type="PROSITE" id="PS50043"/>
    </source>
</evidence>
<sequence length="221" mass="25021">MLTSTDLIRVVFVDDHMVLVDAIVSRFQRDPDIEVVGTATNADEGLALILETEPDVVVLDVELPGRGSFDIAEEISSRLKNTKMIFLTGYLSDIFIELALRVNAKGYLLKGEPVESLIHAIKKASRGEYCFSQSVQERLVFDHKKERYSIQSKSMLTSLTSRQIEVLRHLARGQSVKEVARAMHLSEKSIDSHKYRIMHKLGIHDRVELARYSIREGLTLP</sequence>
<dbReference type="SMART" id="SM00448">
    <property type="entry name" value="REC"/>
    <property type="match status" value="1"/>
</dbReference>